<gene>
    <name evidence="8" type="primary">LOC131802828</name>
</gene>
<dbReference type="Pfam" id="PF00096">
    <property type="entry name" value="zf-C2H2"/>
    <property type="match status" value="1"/>
</dbReference>
<keyword evidence="4" id="KW-0862">Zinc</keyword>
<feature type="domain" description="C2H2-type" evidence="6">
    <location>
        <begin position="17"/>
        <end position="45"/>
    </location>
</feature>
<dbReference type="GeneID" id="131802828"/>
<keyword evidence="1" id="KW-0479">Metal-binding</keyword>
<dbReference type="PANTHER" id="PTHR24379">
    <property type="entry name" value="KRAB AND ZINC FINGER DOMAIN-CONTAINING"/>
    <property type="match status" value="1"/>
</dbReference>
<dbReference type="PANTHER" id="PTHR24379:SF121">
    <property type="entry name" value="C2H2-TYPE DOMAIN-CONTAINING PROTEIN"/>
    <property type="match status" value="1"/>
</dbReference>
<evidence type="ECO:0000256" key="5">
    <source>
        <dbReference type="PROSITE-ProRule" id="PRU00042"/>
    </source>
</evidence>
<protein>
    <submittedName>
        <fullName evidence="8">Zinc finger protein 14-like</fullName>
    </submittedName>
</protein>
<dbReference type="SUPFAM" id="SSF57667">
    <property type="entry name" value="beta-beta-alpha zinc fingers"/>
    <property type="match status" value="2"/>
</dbReference>
<sequence length="242" mass="29021">MEHDMEEDDKKMFITLYNCPSCYRQFMEKTSLKIHFSLAHNSQETVPNMPNEHCCENCGKMFHRRSGLAAHERCFFMNASHLAVHRRRHNQRYHQCHLCTKNYINNAELQVHLQRIHNKLPRRNEGEQQKMTIPMKCKYCPYTTNSKFAMEVHQYRHTGKQYKCKKCSKSYVLRRDIKLHCKQLHALDITDEELTSMLKDKHDYVSPLDVFPKRNNDLQINPVNDIDLERELKEFDTTFENI</sequence>
<dbReference type="PROSITE" id="PS50157">
    <property type="entry name" value="ZINC_FINGER_C2H2_2"/>
    <property type="match status" value="4"/>
</dbReference>
<dbReference type="InterPro" id="IPR013087">
    <property type="entry name" value="Znf_C2H2_type"/>
</dbReference>
<evidence type="ECO:0000256" key="4">
    <source>
        <dbReference type="ARBA" id="ARBA00022833"/>
    </source>
</evidence>
<name>A0ABM3V124_MUSDO</name>
<keyword evidence="7" id="KW-1185">Reference proteome</keyword>
<evidence type="ECO:0000256" key="1">
    <source>
        <dbReference type="ARBA" id="ARBA00022723"/>
    </source>
</evidence>
<feature type="domain" description="C2H2-type" evidence="6">
    <location>
        <begin position="53"/>
        <end position="81"/>
    </location>
</feature>
<keyword evidence="3 5" id="KW-0863">Zinc-finger</keyword>
<evidence type="ECO:0000313" key="7">
    <source>
        <dbReference type="Proteomes" id="UP001652621"/>
    </source>
</evidence>
<dbReference type="Proteomes" id="UP001652621">
    <property type="component" value="Unplaced"/>
</dbReference>
<organism evidence="7 8">
    <name type="scientific">Musca domestica</name>
    <name type="common">House fly</name>
    <dbReference type="NCBI Taxonomy" id="7370"/>
    <lineage>
        <taxon>Eukaryota</taxon>
        <taxon>Metazoa</taxon>
        <taxon>Ecdysozoa</taxon>
        <taxon>Arthropoda</taxon>
        <taxon>Hexapoda</taxon>
        <taxon>Insecta</taxon>
        <taxon>Pterygota</taxon>
        <taxon>Neoptera</taxon>
        <taxon>Endopterygota</taxon>
        <taxon>Diptera</taxon>
        <taxon>Brachycera</taxon>
        <taxon>Muscomorpha</taxon>
        <taxon>Muscoidea</taxon>
        <taxon>Muscidae</taxon>
        <taxon>Musca</taxon>
    </lineage>
</organism>
<evidence type="ECO:0000256" key="2">
    <source>
        <dbReference type="ARBA" id="ARBA00022737"/>
    </source>
</evidence>
<dbReference type="PROSITE" id="PS00028">
    <property type="entry name" value="ZINC_FINGER_C2H2_1"/>
    <property type="match status" value="3"/>
</dbReference>
<keyword evidence="2" id="KW-0677">Repeat</keyword>
<feature type="domain" description="C2H2-type" evidence="6">
    <location>
        <begin position="162"/>
        <end position="190"/>
    </location>
</feature>
<evidence type="ECO:0000313" key="8">
    <source>
        <dbReference type="RefSeq" id="XP_058979481.1"/>
    </source>
</evidence>
<dbReference type="RefSeq" id="XP_058979481.1">
    <property type="nucleotide sequence ID" value="XM_059123498.1"/>
</dbReference>
<accession>A0ABM3V124</accession>
<evidence type="ECO:0000256" key="3">
    <source>
        <dbReference type="ARBA" id="ARBA00022771"/>
    </source>
</evidence>
<evidence type="ECO:0000259" key="6">
    <source>
        <dbReference type="PROSITE" id="PS50157"/>
    </source>
</evidence>
<reference evidence="8" key="1">
    <citation type="submission" date="2025-08" db="UniProtKB">
        <authorList>
            <consortium name="RefSeq"/>
        </authorList>
    </citation>
    <scope>IDENTIFICATION</scope>
    <source>
        <strain evidence="8">Aabys</strain>
        <tissue evidence="8">Whole body</tissue>
    </source>
</reference>
<dbReference type="InterPro" id="IPR036236">
    <property type="entry name" value="Znf_C2H2_sf"/>
</dbReference>
<feature type="domain" description="C2H2-type" evidence="6">
    <location>
        <begin position="94"/>
        <end position="117"/>
    </location>
</feature>
<proteinExistence type="predicted"/>
<dbReference type="Gene3D" id="3.30.160.60">
    <property type="entry name" value="Classic Zinc Finger"/>
    <property type="match status" value="3"/>
</dbReference>
<dbReference type="SMART" id="SM00355">
    <property type="entry name" value="ZnF_C2H2"/>
    <property type="match status" value="5"/>
</dbReference>